<dbReference type="Proteomes" id="UP001283361">
    <property type="component" value="Unassembled WGS sequence"/>
</dbReference>
<keyword evidence="2" id="KW-1185">Reference proteome</keyword>
<evidence type="ECO:0000313" key="2">
    <source>
        <dbReference type="Proteomes" id="UP001283361"/>
    </source>
</evidence>
<gene>
    <name evidence="1" type="ORF">RRG08_036879</name>
</gene>
<dbReference type="EMBL" id="JAWDGP010000815">
    <property type="protein sequence ID" value="KAK3797048.1"/>
    <property type="molecule type" value="Genomic_DNA"/>
</dbReference>
<comment type="caution">
    <text evidence="1">The sequence shown here is derived from an EMBL/GenBank/DDBJ whole genome shotgun (WGS) entry which is preliminary data.</text>
</comment>
<dbReference type="AlphaFoldDB" id="A0AAE1AZN0"/>
<sequence length="71" mass="7949">MMCDALVAIGPTQMVKKAKAYKSTILSETINSEPCSRPGTWTTLGRAVDQRFHPTEERLRKLEEEGDNSHS</sequence>
<accession>A0AAE1AZN0</accession>
<evidence type="ECO:0000313" key="1">
    <source>
        <dbReference type="EMBL" id="KAK3797048.1"/>
    </source>
</evidence>
<proteinExistence type="predicted"/>
<protein>
    <submittedName>
        <fullName evidence="1">Uncharacterized protein</fullName>
    </submittedName>
</protein>
<name>A0AAE1AZN0_9GAST</name>
<organism evidence="1 2">
    <name type="scientific">Elysia crispata</name>
    <name type="common">lettuce slug</name>
    <dbReference type="NCBI Taxonomy" id="231223"/>
    <lineage>
        <taxon>Eukaryota</taxon>
        <taxon>Metazoa</taxon>
        <taxon>Spiralia</taxon>
        <taxon>Lophotrochozoa</taxon>
        <taxon>Mollusca</taxon>
        <taxon>Gastropoda</taxon>
        <taxon>Heterobranchia</taxon>
        <taxon>Euthyneura</taxon>
        <taxon>Panpulmonata</taxon>
        <taxon>Sacoglossa</taxon>
        <taxon>Placobranchoidea</taxon>
        <taxon>Plakobranchidae</taxon>
        <taxon>Elysia</taxon>
    </lineage>
</organism>
<reference evidence="1" key="1">
    <citation type="journal article" date="2023" name="G3 (Bethesda)">
        <title>A reference genome for the long-term kleptoplast-retaining sea slug Elysia crispata morphotype clarki.</title>
        <authorList>
            <person name="Eastman K.E."/>
            <person name="Pendleton A.L."/>
            <person name="Shaikh M.A."/>
            <person name="Suttiyut T."/>
            <person name="Ogas R."/>
            <person name="Tomko P."/>
            <person name="Gavelis G."/>
            <person name="Widhalm J.R."/>
            <person name="Wisecaver J.H."/>
        </authorList>
    </citation>
    <scope>NUCLEOTIDE SEQUENCE</scope>
    <source>
        <strain evidence="1">ECLA1</strain>
    </source>
</reference>